<dbReference type="PANTHER" id="PTHR45626:SF52">
    <property type="entry name" value="SINGLE-STRANDED DNA-DEPENDENT ATPASE (EUROFUNG)"/>
    <property type="match status" value="1"/>
</dbReference>
<dbReference type="InterPro" id="IPR014001">
    <property type="entry name" value="Helicase_ATP-bd"/>
</dbReference>
<dbReference type="KEGG" id="pfy:PFICI_08665"/>
<protein>
    <submittedName>
        <fullName evidence="8">Uncharacterized protein</fullName>
    </submittedName>
</protein>
<keyword evidence="2" id="KW-0378">Hydrolase</keyword>
<dbReference type="InParanoid" id="W3X0D1"/>
<evidence type="ECO:0000259" key="7">
    <source>
        <dbReference type="PROSITE" id="PS51194"/>
    </source>
</evidence>
<dbReference type="InterPro" id="IPR038718">
    <property type="entry name" value="SNF2-like_sf"/>
</dbReference>
<dbReference type="STRING" id="1229662.W3X0D1"/>
<feature type="domain" description="RING-type" evidence="5">
    <location>
        <begin position="652"/>
        <end position="704"/>
    </location>
</feature>
<dbReference type="InterPro" id="IPR050628">
    <property type="entry name" value="SNF2_RAD54_helicase_TF"/>
</dbReference>
<dbReference type="GO" id="GO:0016787">
    <property type="term" value="F:hydrolase activity"/>
    <property type="evidence" value="ECO:0007669"/>
    <property type="project" value="UniProtKB-KW"/>
</dbReference>
<dbReference type="PROSITE" id="PS51194">
    <property type="entry name" value="HELICASE_CTER"/>
    <property type="match status" value="1"/>
</dbReference>
<evidence type="ECO:0000313" key="8">
    <source>
        <dbReference type="EMBL" id="ETS78812.1"/>
    </source>
</evidence>
<dbReference type="InterPro" id="IPR049730">
    <property type="entry name" value="SNF2/RAD54-like_C"/>
</dbReference>
<keyword evidence="4" id="KW-0479">Metal-binding</keyword>
<dbReference type="HOGENOM" id="CLU_000315_2_7_1"/>
<dbReference type="Pfam" id="PF00176">
    <property type="entry name" value="SNF2-rel_dom"/>
    <property type="match status" value="1"/>
</dbReference>
<dbReference type="PANTHER" id="PTHR45626">
    <property type="entry name" value="TRANSCRIPTION TERMINATION FACTOR 2-RELATED"/>
    <property type="match status" value="1"/>
</dbReference>
<dbReference type="EMBL" id="KI912114">
    <property type="protein sequence ID" value="ETS78812.1"/>
    <property type="molecule type" value="Genomic_DNA"/>
</dbReference>
<dbReference type="SUPFAM" id="SSF52540">
    <property type="entry name" value="P-loop containing nucleoside triphosphate hydrolases"/>
    <property type="match status" value="2"/>
</dbReference>
<dbReference type="AlphaFoldDB" id="W3X0D1"/>
<dbReference type="Pfam" id="PF00271">
    <property type="entry name" value="Helicase_C"/>
    <property type="match status" value="1"/>
</dbReference>
<feature type="domain" description="Helicase C-terminal" evidence="7">
    <location>
        <begin position="728"/>
        <end position="889"/>
    </location>
</feature>
<dbReference type="GO" id="GO:0005634">
    <property type="term" value="C:nucleus"/>
    <property type="evidence" value="ECO:0007669"/>
    <property type="project" value="TreeGrafter"/>
</dbReference>
<evidence type="ECO:0000259" key="5">
    <source>
        <dbReference type="PROSITE" id="PS50089"/>
    </source>
</evidence>
<dbReference type="InterPro" id="IPR001841">
    <property type="entry name" value="Znf_RING"/>
</dbReference>
<accession>W3X0D1</accession>
<dbReference type="Gene3D" id="3.40.50.10810">
    <property type="entry name" value="Tandem AAA-ATPase domain"/>
    <property type="match status" value="1"/>
</dbReference>
<dbReference type="CDD" id="cd18793">
    <property type="entry name" value="SF2_C_SNF"/>
    <property type="match status" value="1"/>
</dbReference>
<evidence type="ECO:0000256" key="3">
    <source>
        <dbReference type="ARBA" id="ARBA00022840"/>
    </source>
</evidence>
<dbReference type="GO" id="GO:0008094">
    <property type="term" value="F:ATP-dependent activity, acting on DNA"/>
    <property type="evidence" value="ECO:0007669"/>
    <property type="project" value="TreeGrafter"/>
</dbReference>
<proteinExistence type="predicted"/>
<dbReference type="Proteomes" id="UP000030651">
    <property type="component" value="Unassembled WGS sequence"/>
</dbReference>
<dbReference type="SMART" id="SM00490">
    <property type="entry name" value="HELICc"/>
    <property type="match status" value="1"/>
</dbReference>
<keyword evidence="1" id="KW-0547">Nucleotide-binding</keyword>
<gene>
    <name evidence="8" type="ORF">PFICI_08665</name>
</gene>
<evidence type="ECO:0000256" key="4">
    <source>
        <dbReference type="PROSITE-ProRule" id="PRU00175"/>
    </source>
</evidence>
<dbReference type="Gene3D" id="3.40.50.300">
    <property type="entry name" value="P-loop containing nucleotide triphosphate hydrolases"/>
    <property type="match status" value="1"/>
</dbReference>
<reference evidence="9" key="1">
    <citation type="journal article" date="2015" name="BMC Genomics">
        <title>Genomic and transcriptomic analysis of the endophytic fungus Pestalotiopsis fici reveals its lifestyle and high potential for synthesis of natural products.</title>
        <authorList>
            <person name="Wang X."/>
            <person name="Zhang X."/>
            <person name="Liu L."/>
            <person name="Xiang M."/>
            <person name="Wang W."/>
            <person name="Sun X."/>
            <person name="Che Y."/>
            <person name="Guo L."/>
            <person name="Liu G."/>
            <person name="Guo L."/>
            <person name="Wang C."/>
            <person name="Yin W.B."/>
            <person name="Stadler M."/>
            <person name="Zhang X."/>
            <person name="Liu X."/>
        </authorList>
    </citation>
    <scope>NUCLEOTIDE SEQUENCE [LARGE SCALE GENOMIC DNA]</scope>
    <source>
        <strain evidence="9">W106-1 / CGMCC3.15140</strain>
    </source>
</reference>
<dbReference type="PROSITE" id="PS50089">
    <property type="entry name" value="ZF_RING_2"/>
    <property type="match status" value="1"/>
</dbReference>
<organism evidence="8 9">
    <name type="scientific">Pestalotiopsis fici (strain W106-1 / CGMCC3.15140)</name>
    <dbReference type="NCBI Taxonomy" id="1229662"/>
    <lineage>
        <taxon>Eukaryota</taxon>
        <taxon>Fungi</taxon>
        <taxon>Dikarya</taxon>
        <taxon>Ascomycota</taxon>
        <taxon>Pezizomycotina</taxon>
        <taxon>Sordariomycetes</taxon>
        <taxon>Xylariomycetidae</taxon>
        <taxon>Amphisphaeriales</taxon>
        <taxon>Sporocadaceae</taxon>
        <taxon>Pestalotiopsis</taxon>
    </lineage>
</organism>
<dbReference type="GO" id="GO:0006281">
    <property type="term" value="P:DNA repair"/>
    <property type="evidence" value="ECO:0007669"/>
    <property type="project" value="TreeGrafter"/>
</dbReference>
<dbReference type="InterPro" id="IPR027417">
    <property type="entry name" value="P-loop_NTPase"/>
</dbReference>
<keyword evidence="4" id="KW-0862">Zinc</keyword>
<evidence type="ECO:0000259" key="6">
    <source>
        <dbReference type="PROSITE" id="PS51192"/>
    </source>
</evidence>
<dbReference type="GeneID" id="19273678"/>
<dbReference type="CDD" id="cd18008">
    <property type="entry name" value="DEXDc_SHPRH-like"/>
    <property type="match status" value="1"/>
</dbReference>
<keyword evidence="4" id="KW-0863">Zinc-finger</keyword>
<dbReference type="OrthoDB" id="448448at2759"/>
<feature type="domain" description="Helicase ATP-binding" evidence="6">
    <location>
        <begin position="336"/>
        <end position="512"/>
    </location>
</feature>
<dbReference type="InterPro" id="IPR000330">
    <property type="entry name" value="SNF2_N"/>
</dbReference>
<dbReference type="SMART" id="SM00487">
    <property type="entry name" value="DEXDc"/>
    <property type="match status" value="1"/>
</dbReference>
<dbReference type="RefSeq" id="XP_007835437.1">
    <property type="nucleotide sequence ID" value="XM_007837246.1"/>
</dbReference>
<dbReference type="GO" id="GO:0008270">
    <property type="term" value="F:zinc ion binding"/>
    <property type="evidence" value="ECO:0007669"/>
    <property type="project" value="UniProtKB-KW"/>
</dbReference>
<evidence type="ECO:0000313" key="9">
    <source>
        <dbReference type="Proteomes" id="UP000030651"/>
    </source>
</evidence>
<dbReference type="InterPro" id="IPR001650">
    <property type="entry name" value="Helicase_C-like"/>
</dbReference>
<dbReference type="GO" id="GO:0005524">
    <property type="term" value="F:ATP binding"/>
    <property type="evidence" value="ECO:0007669"/>
    <property type="project" value="UniProtKB-KW"/>
</dbReference>
<keyword evidence="3" id="KW-0067">ATP-binding</keyword>
<dbReference type="PROSITE" id="PS51192">
    <property type="entry name" value="HELICASE_ATP_BIND_1"/>
    <property type="match status" value="1"/>
</dbReference>
<dbReference type="eggNOG" id="KOG1001">
    <property type="taxonomic scope" value="Eukaryota"/>
</dbReference>
<keyword evidence="9" id="KW-1185">Reference proteome</keyword>
<evidence type="ECO:0000256" key="1">
    <source>
        <dbReference type="ARBA" id="ARBA00022741"/>
    </source>
</evidence>
<name>W3X0D1_PESFW</name>
<dbReference type="OMA" id="EREQYHA"/>
<sequence length="897" mass="100181">MGTNRPIPTNTQREPAVGTSDSIEYIDLEATGVSGTGDLPLTTYPMQDDLQPSDYQAQDSWNVSEEICYGMLHDIGAEVRWSVDTVEQDTIRLPDGLFLSLSINFEDKYAKLQTTGGFPTAVLNNRTHQGLSSISNETKARAQVIVEYTTWVDANNKFRELEGKETSSVCFQTRIILSGLRDEGNTVAKLLANCNLYLQEPMLGATHLLYENPQSLDLPHPLFTTGGLQDIQELETVLVDDSEHDSELVNPTAEDMSSLLVDIDAFLNNMPVHAYLQAYQEDRRILSSLLPHQREGVDFMNRREIGICPPEVALWKLQLSTNEVQYYRHVITGAKSPSMADCRGGILADDMGLGKTLTTLSAIVGSLDRAREFALFGGDRSAKTTIIVVPSELLMNTWENEIKKHIMYSAVSWLRYHGPERHDYDGKLSSYDLILTTYGTAMVEFRDREAALYGRTWYRVVLDEAHVIRNSSSKQFEAVSNFSSNIRWCLTGTPIQNSLDDLGSLVRYLKVPVLEDGTAFRKHISKLQRSASSPKGEFENLKLLLSSICMRRTKNILPGLGHITTDVRPEFSQKERQRYSGLEIACKRAITLAIGSKSQKGTHHGVMQALLRLRMFCNNGLCVSSTAATALGSQTPPDEVLSLLQQGGQAMCSYCSCDIVSISSHIDSDASYLTQCLRLVCHECTAQYRSEYQAEGEANCPLCQSRHQIDNSSRGDTEITVQSTYPSKIQQLVQDVQAHYMRDKCVIFSFWKKTLDIVEGCLVEQRLSVLRIDGDVTTRKRNAILSEFQSRSASRILLMTFSTGAVGLNGLTVANRVHILEPQWNPAVEHQAIGRLLRIDQAERVTVIRYMMRRSIEEVVQSKQHRKLQLAGGGFASGEGKAEQLHHLTSIINQNTG</sequence>
<evidence type="ECO:0000256" key="2">
    <source>
        <dbReference type="ARBA" id="ARBA00022801"/>
    </source>
</evidence>